<proteinExistence type="predicted"/>
<keyword evidence="3" id="KW-1185">Reference proteome</keyword>
<reference evidence="2" key="1">
    <citation type="submission" date="2021-02" db="EMBL/GenBank/DDBJ databases">
        <authorList>
            <person name="Dougan E. K."/>
            <person name="Rhodes N."/>
            <person name="Thang M."/>
            <person name="Chan C."/>
        </authorList>
    </citation>
    <scope>NUCLEOTIDE SEQUENCE</scope>
</reference>
<dbReference type="EMBL" id="CAJNNV010026107">
    <property type="protein sequence ID" value="CAE8617252.1"/>
    <property type="molecule type" value="Genomic_DNA"/>
</dbReference>
<evidence type="ECO:0000313" key="3">
    <source>
        <dbReference type="Proteomes" id="UP000654075"/>
    </source>
</evidence>
<dbReference type="Proteomes" id="UP000654075">
    <property type="component" value="Unassembled WGS sequence"/>
</dbReference>
<evidence type="ECO:0000256" key="1">
    <source>
        <dbReference type="SAM" id="SignalP"/>
    </source>
</evidence>
<name>A0A813G3I8_POLGL</name>
<evidence type="ECO:0000313" key="2">
    <source>
        <dbReference type="EMBL" id="CAE8617252.1"/>
    </source>
</evidence>
<sequence>MLVWALCLAALFTLVATQPAALELSGRIQSSAIPATSTSGLIVTTLADFAFGLTGECLTATCMHSMPRASQLGATIWASRS</sequence>
<dbReference type="AlphaFoldDB" id="A0A813G3I8"/>
<protein>
    <submittedName>
        <fullName evidence="2">Uncharacterized protein</fullName>
    </submittedName>
</protein>
<comment type="caution">
    <text evidence="2">The sequence shown here is derived from an EMBL/GenBank/DDBJ whole genome shotgun (WGS) entry which is preliminary data.</text>
</comment>
<feature type="signal peptide" evidence="1">
    <location>
        <begin position="1"/>
        <end position="17"/>
    </location>
</feature>
<feature type="chain" id="PRO_5032982135" evidence="1">
    <location>
        <begin position="18"/>
        <end position="81"/>
    </location>
</feature>
<gene>
    <name evidence="2" type="ORF">PGLA1383_LOCUS34915</name>
</gene>
<keyword evidence="1" id="KW-0732">Signal</keyword>
<organism evidence="2 3">
    <name type="scientific">Polarella glacialis</name>
    <name type="common">Dinoflagellate</name>
    <dbReference type="NCBI Taxonomy" id="89957"/>
    <lineage>
        <taxon>Eukaryota</taxon>
        <taxon>Sar</taxon>
        <taxon>Alveolata</taxon>
        <taxon>Dinophyceae</taxon>
        <taxon>Suessiales</taxon>
        <taxon>Suessiaceae</taxon>
        <taxon>Polarella</taxon>
    </lineage>
</organism>
<accession>A0A813G3I8</accession>